<sequence length="88" mass="9973">MTNLDFCCPLAMPQMADPSKRKIFEYLSMQGEKTVSEITKIMKLRQPTVTHHLRGMTKEGLLVSRKEGRKVYYSVKMGCPEGGVCFGQ</sequence>
<protein>
    <recommendedName>
        <fullName evidence="4">HTH arsR-type domain-containing protein</fullName>
    </recommendedName>
</protein>
<dbReference type="CDD" id="cd00090">
    <property type="entry name" value="HTH_ARSR"/>
    <property type="match status" value="1"/>
</dbReference>
<evidence type="ECO:0000259" key="4">
    <source>
        <dbReference type="PROSITE" id="PS50987"/>
    </source>
</evidence>
<dbReference type="AlphaFoldDB" id="A0A2H0WQK2"/>
<dbReference type="Proteomes" id="UP000230775">
    <property type="component" value="Unassembled WGS sequence"/>
</dbReference>
<keyword evidence="2" id="KW-0238">DNA-binding</keyword>
<dbReference type="SMART" id="SM00418">
    <property type="entry name" value="HTH_ARSR"/>
    <property type="match status" value="1"/>
</dbReference>
<dbReference type="InterPro" id="IPR051081">
    <property type="entry name" value="HTH_MetalResp_TranReg"/>
</dbReference>
<organism evidence="5 6">
    <name type="scientific">Candidatus Shapirobacteria bacterium CG09_land_8_20_14_0_10_39_12</name>
    <dbReference type="NCBI Taxonomy" id="1974885"/>
    <lineage>
        <taxon>Bacteria</taxon>
        <taxon>Candidatus Shapironibacteriota</taxon>
    </lineage>
</organism>
<accession>A0A2H0WQK2</accession>
<dbReference type="InterPro" id="IPR036388">
    <property type="entry name" value="WH-like_DNA-bd_sf"/>
</dbReference>
<feature type="domain" description="HTH arsR-type" evidence="4">
    <location>
        <begin position="1"/>
        <end position="88"/>
    </location>
</feature>
<dbReference type="PRINTS" id="PR00778">
    <property type="entry name" value="HTHARSR"/>
</dbReference>
<dbReference type="SUPFAM" id="SSF46785">
    <property type="entry name" value="Winged helix' DNA-binding domain"/>
    <property type="match status" value="1"/>
</dbReference>
<reference evidence="6" key="1">
    <citation type="submission" date="2017-09" db="EMBL/GenBank/DDBJ databases">
        <title>Depth-based differentiation of microbial function through sediment-hosted aquifers and enrichment of novel symbionts in the deep terrestrial subsurface.</title>
        <authorList>
            <person name="Probst A.J."/>
            <person name="Ladd B."/>
            <person name="Jarett J.K."/>
            <person name="Geller-Mcgrath D.E."/>
            <person name="Sieber C.M.K."/>
            <person name="Emerson J.B."/>
            <person name="Anantharaman K."/>
            <person name="Thomas B.C."/>
            <person name="Malmstrom R."/>
            <person name="Stieglmeier M."/>
            <person name="Klingl A."/>
            <person name="Woyke T."/>
            <person name="Ryan C.M."/>
            <person name="Banfield J.F."/>
        </authorList>
    </citation>
    <scope>NUCLEOTIDE SEQUENCE [LARGE SCALE GENOMIC DNA]</scope>
</reference>
<evidence type="ECO:0000313" key="6">
    <source>
        <dbReference type="Proteomes" id="UP000230775"/>
    </source>
</evidence>
<dbReference type="PROSITE" id="PS50987">
    <property type="entry name" value="HTH_ARSR_2"/>
    <property type="match status" value="1"/>
</dbReference>
<dbReference type="NCBIfam" id="NF033788">
    <property type="entry name" value="HTH_metalloreg"/>
    <property type="match status" value="1"/>
</dbReference>
<dbReference type="InterPro" id="IPR036390">
    <property type="entry name" value="WH_DNA-bd_sf"/>
</dbReference>
<dbReference type="InterPro" id="IPR011991">
    <property type="entry name" value="ArsR-like_HTH"/>
</dbReference>
<dbReference type="Gene3D" id="1.10.10.10">
    <property type="entry name" value="Winged helix-like DNA-binding domain superfamily/Winged helix DNA-binding domain"/>
    <property type="match status" value="1"/>
</dbReference>
<dbReference type="InterPro" id="IPR001845">
    <property type="entry name" value="HTH_ArsR_DNA-bd_dom"/>
</dbReference>
<dbReference type="PANTHER" id="PTHR33154:SF33">
    <property type="entry name" value="TRANSCRIPTIONAL REPRESSOR SDPR"/>
    <property type="match status" value="1"/>
</dbReference>
<dbReference type="GO" id="GO:0003677">
    <property type="term" value="F:DNA binding"/>
    <property type="evidence" value="ECO:0007669"/>
    <property type="project" value="UniProtKB-KW"/>
</dbReference>
<dbReference type="EMBL" id="PEZI01000006">
    <property type="protein sequence ID" value="PIS14895.1"/>
    <property type="molecule type" value="Genomic_DNA"/>
</dbReference>
<evidence type="ECO:0000256" key="1">
    <source>
        <dbReference type="ARBA" id="ARBA00023015"/>
    </source>
</evidence>
<proteinExistence type="predicted"/>
<evidence type="ECO:0000313" key="5">
    <source>
        <dbReference type="EMBL" id="PIS14895.1"/>
    </source>
</evidence>
<keyword evidence="1" id="KW-0805">Transcription regulation</keyword>
<keyword evidence="3" id="KW-0804">Transcription</keyword>
<dbReference type="Pfam" id="PF01022">
    <property type="entry name" value="HTH_5"/>
    <property type="match status" value="1"/>
</dbReference>
<evidence type="ECO:0000256" key="3">
    <source>
        <dbReference type="ARBA" id="ARBA00023163"/>
    </source>
</evidence>
<dbReference type="PANTHER" id="PTHR33154">
    <property type="entry name" value="TRANSCRIPTIONAL REGULATOR, ARSR FAMILY"/>
    <property type="match status" value="1"/>
</dbReference>
<comment type="caution">
    <text evidence="5">The sequence shown here is derived from an EMBL/GenBank/DDBJ whole genome shotgun (WGS) entry which is preliminary data.</text>
</comment>
<evidence type="ECO:0000256" key="2">
    <source>
        <dbReference type="ARBA" id="ARBA00023125"/>
    </source>
</evidence>
<gene>
    <name evidence="5" type="ORF">COT64_00230</name>
</gene>
<name>A0A2H0WQK2_9BACT</name>
<dbReference type="GO" id="GO:0003700">
    <property type="term" value="F:DNA-binding transcription factor activity"/>
    <property type="evidence" value="ECO:0007669"/>
    <property type="project" value="InterPro"/>
</dbReference>